<feature type="region of interest" description="Disordered" evidence="1">
    <location>
        <begin position="133"/>
        <end position="182"/>
    </location>
</feature>
<reference evidence="2" key="1">
    <citation type="submission" date="2021-01" db="EMBL/GenBank/DDBJ databases">
        <authorList>
            <person name="Corre E."/>
            <person name="Pelletier E."/>
            <person name="Niang G."/>
            <person name="Scheremetjew M."/>
            <person name="Finn R."/>
            <person name="Kale V."/>
            <person name="Holt S."/>
            <person name="Cochrane G."/>
            <person name="Meng A."/>
            <person name="Brown T."/>
            <person name="Cohen L."/>
        </authorList>
    </citation>
    <scope>NUCLEOTIDE SEQUENCE</scope>
    <source>
        <strain evidence="2">WS</strain>
    </source>
</reference>
<evidence type="ECO:0000256" key="1">
    <source>
        <dbReference type="SAM" id="MobiDB-lite"/>
    </source>
</evidence>
<feature type="compositionally biased region" description="Low complexity" evidence="1">
    <location>
        <begin position="159"/>
        <end position="169"/>
    </location>
</feature>
<dbReference type="EMBL" id="HBGD01002148">
    <property type="protein sequence ID" value="CAD9078560.1"/>
    <property type="molecule type" value="Transcribed_RNA"/>
</dbReference>
<name>A0A7S1PHC6_9EUKA</name>
<dbReference type="AlphaFoldDB" id="A0A7S1PHC6"/>
<proteinExistence type="predicted"/>
<evidence type="ECO:0000313" key="2">
    <source>
        <dbReference type="EMBL" id="CAD9078560.1"/>
    </source>
</evidence>
<protein>
    <submittedName>
        <fullName evidence="2">Uncharacterized protein</fullName>
    </submittedName>
</protein>
<organism evidence="2">
    <name type="scientific">Percolomonas cosmopolitus</name>
    <dbReference type="NCBI Taxonomy" id="63605"/>
    <lineage>
        <taxon>Eukaryota</taxon>
        <taxon>Discoba</taxon>
        <taxon>Heterolobosea</taxon>
        <taxon>Tetramitia</taxon>
        <taxon>Eutetramitia</taxon>
        <taxon>Percolomonadidae</taxon>
        <taxon>Percolomonas</taxon>
    </lineage>
</organism>
<accession>A0A7S1PHC6</accession>
<sequence length="307" mass="33631">MTPLRRYTDVPVPIESENGVISYTKNIHRHHSKSKTKSMLHTNSPSAKTAVIQGGETFHFSTEAQIERVVDEGLSTQLMLRKKQQQTMIGTATDGTRRYLLQNPNVTPLHQIQRRDSLPANLNARRVHGAGGSRLIALGDARDGYPQGGGKRTGPSSPPYNNKPATAPNTNPPVESPPSLRIPKEKIRVHIRKDSSPGGPAVGAHHASGGHHIPYHRKRHSLPVTQMEKLPSHKRSQLLHTMQLGGGGGFSPPKDVSGGAINQNLLERMRLYEEKHKNDTAPNNPPNKIAAKLRQGEIGFNGNIQYG</sequence>
<gene>
    <name evidence="2" type="ORF">PCOS0759_LOCUS1792</name>
</gene>